<keyword evidence="1" id="KW-0472">Membrane</keyword>
<accession>A0A7X0VDG2</accession>
<dbReference type="Proteomes" id="UP000547209">
    <property type="component" value="Unassembled WGS sequence"/>
</dbReference>
<dbReference type="RefSeq" id="WP_185141393.1">
    <property type="nucleotide sequence ID" value="NZ_JACJVP010000005.1"/>
</dbReference>
<protein>
    <submittedName>
        <fullName evidence="2">AtpZ/AtpI family protein</fullName>
    </submittedName>
</protein>
<name>A0A7X0VDG2_9BACL</name>
<feature type="transmembrane region" description="Helical" evidence="1">
    <location>
        <begin position="20"/>
        <end position="40"/>
    </location>
</feature>
<evidence type="ECO:0000313" key="2">
    <source>
        <dbReference type="EMBL" id="MBB6669952.1"/>
    </source>
</evidence>
<comment type="caution">
    <text evidence="2">The sequence shown here is derived from an EMBL/GenBank/DDBJ whole genome shotgun (WGS) entry which is preliminary data.</text>
</comment>
<dbReference type="AlphaFoldDB" id="A0A7X0VDG2"/>
<sequence length="83" mass="8818">MPESRRQPPLPPDENPWRAAGLVTAIGVELAVCVGLGWWIGSVVDRNNGTSSWYMVGLVAGLVAGIGSAVGLIRKYASGERRK</sequence>
<proteinExistence type="predicted"/>
<gene>
    <name evidence="2" type="ORF">H7C19_04530</name>
</gene>
<organism evidence="2 3">
    <name type="scientific">Cohnella nanjingensis</name>
    <dbReference type="NCBI Taxonomy" id="1387779"/>
    <lineage>
        <taxon>Bacteria</taxon>
        <taxon>Bacillati</taxon>
        <taxon>Bacillota</taxon>
        <taxon>Bacilli</taxon>
        <taxon>Bacillales</taxon>
        <taxon>Paenibacillaceae</taxon>
        <taxon>Cohnella</taxon>
    </lineage>
</organism>
<keyword evidence="3" id="KW-1185">Reference proteome</keyword>
<dbReference type="Pfam" id="PF09527">
    <property type="entry name" value="ATPase_gene1"/>
    <property type="match status" value="1"/>
</dbReference>
<evidence type="ECO:0000256" key="1">
    <source>
        <dbReference type="SAM" id="Phobius"/>
    </source>
</evidence>
<keyword evidence="1" id="KW-0812">Transmembrane</keyword>
<dbReference type="EMBL" id="JACJVP010000005">
    <property type="protein sequence ID" value="MBB6669952.1"/>
    <property type="molecule type" value="Genomic_DNA"/>
</dbReference>
<evidence type="ECO:0000313" key="3">
    <source>
        <dbReference type="Proteomes" id="UP000547209"/>
    </source>
</evidence>
<keyword evidence="1" id="KW-1133">Transmembrane helix</keyword>
<feature type="transmembrane region" description="Helical" evidence="1">
    <location>
        <begin position="52"/>
        <end position="73"/>
    </location>
</feature>
<reference evidence="2 3" key="1">
    <citation type="submission" date="2020-08" db="EMBL/GenBank/DDBJ databases">
        <title>Cohnella phylogeny.</title>
        <authorList>
            <person name="Dunlap C."/>
        </authorList>
    </citation>
    <scope>NUCLEOTIDE SEQUENCE [LARGE SCALE GENOMIC DNA]</scope>
    <source>
        <strain evidence="2 3">DSM 28246</strain>
    </source>
</reference>
<dbReference type="InterPro" id="IPR032820">
    <property type="entry name" value="ATPase_put"/>
</dbReference>